<evidence type="ECO:0000256" key="3">
    <source>
        <dbReference type="ARBA" id="ARBA00022475"/>
    </source>
</evidence>
<evidence type="ECO:0000256" key="6">
    <source>
        <dbReference type="ARBA" id="ARBA00022989"/>
    </source>
</evidence>
<evidence type="ECO:0000256" key="2">
    <source>
        <dbReference type="ARBA" id="ARBA00022448"/>
    </source>
</evidence>
<dbReference type="GO" id="GO:0043953">
    <property type="term" value="P:protein transport by the Tat complex"/>
    <property type="evidence" value="ECO:0007669"/>
    <property type="project" value="UniProtKB-UniRule"/>
</dbReference>
<protein>
    <recommendedName>
        <fullName evidence="9">Sec-independent protein translocase protein TatA</fullName>
    </recommendedName>
</protein>
<dbReference type="Gene3D" id="1.20.5.3310">
    <property type="match status" value="1"/>
</dbReference>
<sequence length="90" mass="10147">MSLFLFIGWPEIFVVLLISVLFFGAKRIPEIARGLGQGIKYVKNATNELKREINDSADSHEGVKETKDALNEGKKVLDDLQDSVRRSTRL</sequence>
<dbReference type="RefSeq" id="WP_151667569.1">
    <property type="nucleotide sequence ID" value="NZ_WBVO01000007.1"/>
</dbReference>
<keyword evidence="3 9" id="KW-1003">Cell membrane</keyword>
<dbReference type="GO" id="GO:0033281">
    <property type="term" value="C:TAT protein transport complex"/>
    <property type="evidence" value="ECO:0007669"/>
    <property type="project" value="UniProtKB-UniRule"/>
</dbReference>
<keyword evidence="5 9" id="KW-0653">Protein transport</keyword>
<dbReference type="AlphaFoldDB" id="A0A6N6RF13"/>
<dbReference type="Proteomes" id="UP000468650">
    <property type="component" value="Unassembled WGS sequence"/>
</dbReference>
<evidence type="ECO:0000256" key="8">
    <source>
        <dbReference type="ARBA" id="ARBA00023136"/>
    </source>
</evidence>
<evidence type="ECO:0000256" key="7">
    <source>
        <dbReference type="ARBA" id="ARBA00023010"/>
    </source>
</evidence>
<evidence type="ECO:0000256" key="9">
    <source>
        <dbReference type="HAMAP-Rule" id="MF_00236"/>
    </source>
</evidence>
<evidence type="ECO:0000256" key="5">
    <source>
        <dbReference type="ARBA" id="ARBA00022927"/>
    </source>
</evidence>
<dbReference type="GO" id="GO:0008320">
    <property type="term" value="F:protein transmembrane transporter activity"/>
    <property type="evidence" value="ECO:0007669"/>
    <property type="project" value="UniProtKB-UniRule"/>
</dbReference>
<dbReference type="InterPro" id="IPR006312">
    <property type="entry name" value="TatA/E"/>
</dbReference>
<comment type="caution">
    <text evidence="10">The sequence shown here is derived from an EMBL/GenBank/DDBJ whole genome shotgun (WGS) entry which is preliminary data.</text>
</comment>
<keyword evidence="8 9" id="KW-0472">Membrane</keyword>
<proteinExistence type="inferred from homology"/>
<gene>
    <name evidence="9" type="primary">tatA</name>
    <name evidence="10" type="ORF">F8C67_09315</name>
</gene>
<dbReference type="EMBL" id="WBVO01000007">
    <property type="protein sequence ID" value="KAB2809746.1"/>
    <property type="molecule type" value="Genomic_DNA"/>
</dbReference>
<dbReference type="OrthoDB" id="1525160at2"/>
<dbReference type="HAMAP" id="MF_00236">
    <property type="entry name" value="TatA_E"/>
    <property type="match status" value="1"/>
</dbReference>
<keyword evidence="11" id="KW-1185">Reference proteome</keyword>
<keyword evidence="4 9" id="KW-0812">Transmembrane</keyword>
<dbReference type="PANTHER" id="PTHR42982:SF1">
    <property type="entry name" value="SEC-INDEPENDENT PROTEIN TRANSLOCASE PROTEIN TATA"/>
    <property type="match status" value="1"/>
</dbReference>
<organism evidence="10 11">
    <name type="scientific">Phaeocystidibacter luteus</name>
    <dbReference type="NCBI Taxonomy" id="911197"/>
    <lineage>
        <taxon>Bacteria</taxon>
        <taxon>Pseudomonadati</taxon>
        <taxon>Bacteroidota</taxon>
        <taxon>Flavobacteriia</taxon>
        <taxon>Flavobacteriales</taxon>
        <taxon>Phaeocystidibacteraceae</taxon>
        <taxon>Phaeocystidibacter</taxon>
    </lineage>
</organism>
<comment type="similarity">
    <text evidence="9">Belongs to the TatA/E family.</text>
</comment>
<keyword evidence="7 9" id="KW-0811">Translocation</keyword>
<keyword evidence="2 9" id="KW-0813">Transport</keyword>
<reference evidence="10 11" key="1">
    <citation type="submission" date="2019-09" db="EMBL/GenBank/DDBJ databases">
        <title>Genomes of family Cryomorphaceae.</title>
        <authorList>
            <person name="Bowman J.P."/>
        </authorList>
    </citation>
    <scope>NUCLEOTIDE SEQUENCE [LARGE SCALE GENOMIC DNA]</scope>
    <source>
        <strain evidence="10 11">LMG 25704</strain>
    </source>
</reference>
<comment type="subcellular location">
    <subcellularLocation>
        <location evidence="1 9">Cell membrane</location>
        <topology evidence="1 9">Single-pass membrane protein</topology>
    </subcellularLocation>
</comment>
<evidence type="ECO:0000256" key="1">
    <source>
        <dbReference type="ARBA" id="ARBA00004162"/>
    </source>
</evidence>
<name>A0A6N6RF13_9FLAO</name>
<feature type="transmembrane region" description="Helical" evidence="9">
    <location>
        <begin position="6"/>
        <end position="25"/>
    </location>
</feature>
<comment type="subunit">
    <text evidence="9">Forms a complex with TatC.</text>
</comment>
<keyword evidence="6 9" id="KW-1133">Transmembrane helix</keyword>
<evidence type="ECO:0000313" key="11">
    <source>
        <dbReference type="Proteomes" id="UP000468650"/>
    </source>
</evidence>
<evidence type="ECO:0000256" key="4">
    <source>
        <dbReference type="ARBA" id="ARBA00022692"/>
    </source>
</evidence>
<evidence type="ECO:0000313" key="10">
    <source>
        <dbReference type="EMBL" id="KAB2809746.1"/>
    </source>
</evidence>
<comment type="function">
    <text evidence="9">Part of the twin-arginine translocation (Tat) system that transports large folded proteins containing a characteristic twin-arginine motif in their signal peptide across membranes. TatA could form the protein-conducting channel of the Tat system.</text>
</comment>
<dbReference type="InterPro" id="IPR003369">
    <property type="entry name" value="TatA/B/E"/>
</dbReference>
<dbReference type="PANTHER" id="PTHR42982">
    <property type="entry name" value="SEC-INDEPENDENT PROTEIN TRANSLOCASE PROTEIN TATA"/>
    <property type="match status" value="1"/>
</dbReference>
<dbReference type="Pfam" id="PF02416">
    <property type="entry name" value="TatA_B_E"/>
    <property type="match status" value="1"/>
</dbReference>
<accession>A0A6N6RF13</accession>